<proteinExistence type="predicted"/>
<sequence>MDSMIVLICRLPPSALPGISPSRGEIDSGFAPYTSFLSRIGDPDA</sequence>
<gene>
    <name evidence="1" type="ORF">GOZ95_01335</name>
</gene>
<evidence type="ECO:0000313" key="1">
    <source>
        <dbReference type="EMBL" id="MUZ56096.1"/>
    </source>
</evidence>
<reference evidence="1 2" key="1">
    <citation type="submission" date="2019-12" db="EMBL/GenBank/DDBJ databases">
        <title>Whole-genome sequencing of Allorhizobium vitis.</title>
        <authorList>
            <person name="Gan H.M."/>
            <person name="Szegedi E."/>
            <person name="Burr T."/>
            <person name="Savka M.A."/>
        </authorList>
    </citation>
    <scope>NUCLEOTIDE SEQUENCE [LARGE SCALE GENOMIC DNA]</scope>
    <source>
        <strain evidence="1 2">CG989</strain>
    </source>
</reference>
<protein>
    <submittedName>
        <fullName evidence="1">Uncharacterized protein</fullName>
    </submittedName>
</protein>
<name>A0AAE4W8Z1_AGRVI</name>
<evidence type="ECO:0000313" key="2">
    <source>
        <dbReference type="Proteomes" id="UP000436692"/>
    </source>
</evidence>
<dbReference type="EMBL" id="WPHM01000001">
    <property type="protein sequence ID" value="MUZ56096.1"/>
    <property type="molecule type" value="Genomic_DNA"/>
</dbReference>
<organism evidence="1 2">
    <name type="scientific">Agrobacterium vitis</name>
    <name type="common">Rhizobium vitis</name>
    <dbReference type="NCBI Taxonomy" id="373"/>
    <lineage>
        <taxon>Bacteria</taxon>
        <taxon>Pseudomonadati</taxon>
        <taxon>Pseudomonadota</taxon>
        <taxon>Alphaproteobacteria</taxon>
        <taxon>Hyphomicrobiales</taxon>
        <taxon>Rhizobiaceae</taxon>
        <taxon>Rhizobium/Agrobacterium group</taxon>
        <taxon>Agrobacterium</taxon>
    </lineage>
</organism>
<accession>A0AAE4W8Z1</accession>
<comment type="caution">
    <text evidence="1">The sequence shown here is derived from an EMBL/GenBank/DDBJ whole genome shotgun (WGS) entry which is preliminary data.</text>
</comment>
<dbReference type="Proteomes" id="UP000436692">
    <property type="component" value="Unassembled WGS sequence"/>
</dbReference>
<dbReference type="AlphaFoldDB" id="A0AAE4W8Z1"/>